<evidence type="ECO:0000313" key="2">
    <source>
        <dbReference type="EMBL" id="EQD33167.1"/>
    </source>
</evidence>
<evidence type="ECO:0000256" key="1">
    <source>
        <dbReference type="SAM" id="Coils"/>
    </source>
</evidence>
<dbReference type="EMBL" id="AUZY01011750">
    <property type="protein sequence ID" value="EQD33167.1"/>
    <property type="molecule type" value="Genomic_DNA"/>
</dbReference>
<reference evidence="2" key="1">
    <citation type="submission" date="2013-08" db="EMBL/GenBank/DDBJ databases">
        <authorList>
            <person name="Mendez C."/>
            <person name="Richter M."/>
            <person name="Ferrer M."/>
            <person name="Sanchez J."/>
        </authorList>
    </citation>
    <scope>NUCLEOTIDE SEQUENCE</scope>
</reference>
<protein>
    <submittedName>
        <fullName evidence="2">V-type ATP synthase subunit I</fullName>
    </submittedName>
</protein>
<name>T0YMN3_9ZZZZ</name>
<dbReference type="AlphaFoldDB" id="T0YMN3"/>
<reference evidence="2" key="2">
    <citation type="journal article" date="2014" name="ISME J.">
        <title>Microbial stratification in low pH oxic and suboxic macroscopic growths along an acid mine drainage.</title>
        <authorList>
            <person name="Mendez-Garcia C."/>
            <person name="Mesa V."/>
            <person name="Sprenger R.R."/>
            <person name="Richter M."/>
            <person name="Diez M.S."/>
            <person name="Solano J."/>
            <person name="Bargiela R."/>
            <person name="Golyshina O.V."/>
            <person name="Manteca A."/>
            <person name="Ramos J.L."/>
            <person name="Gallego J.R."/>
            <person name="Llorente I."/>
            <person name="Martins Dos Santos V.A."/>
            <person name="Jensen O.N."/>
            <person name="Pelaez A.I."/>
            <person name="Sanchez J."/>
            <person name="Ferrer M."/>
        </authorList>
    </citation>
    <scope>NUCLEOTIDE SEQUENCE</scope>
</reference>
<feature type="coiled-coil region" evidence="1">
    <location>
        <begin position="215"/>
        <end position="260"/>
    </location>
</feature>
<feature type="non-terminal residue" evidence="2">
    <location>
        <position position="265"/>
    </location>
</feature>
<sequence>MEKIRIISLIRYREQVVTILHDMRVMQLEPVSPDLLQYMKASDLTAKVEVANAELQKLKSYMGILPKQPVKGRKKFTSLEEALGEARSIDLTDRLRILKEKEADISTDIKDIRNRMETTQPLIGMDVDLSIFNTSFTKSYIVTSPLQNVDPDALRRLPSSPSVVPTPNGQYVVTIPVLAEKDLAKVANELGYSLLHIPELNGKPADYYEDLVASLKNMEKALSMVNGDYQELSKKNYEEIATLEEQLRIEVSKLEAAQRAFSTSE</sequence>
<organism evidence="2">
    <name type="scientific">mine drainage metagenome</name>
    <dbReference type="NCBI Taxonomy" id="410659"/>
    <lineage>
        <taxon>unclassified sequences</taxon>
        <taxon>metagenomes</taxon>
        <taxon>ecological metagenomes</taxon>
    </lineage>
</organism>
<comment type="caution">
    <text evidence="2">The sequence shown here is derived from an EMBL/GenBank/DDBJ whole genome shotgun (WGS) entry which is preliminary data.</text>
</comment>
<gene>
    <name evidence="2" type="ORF">B1B_17585</name>
</gene>
<keyword evidence="1" id="KW-0175">Coiled coil</keyword>
<proteinExistence type="predicted"/>
<accession>T0YMN3</accession>